<name>A0A4Q6XER7_9GAMM</name>
<evidence type="ECO:0000313" key="1">
    <source>
        <dbReference type="EMBL" id="RZF49561.1"/>
    </source>
</evidence>
<comment type="caution">
    <text evidence="1">The sequence shown here is derived from an EMBL/GenBank/DDBJ whole genome shotgun (WGS) entry which is preliminary data.</text>
</comment>
<organism evidence="1 2">
    <name type="scientific">Acinetobacter halotolerans</name>
    <dbReference type="NCBI Taxonomy" id="1752076"/>
    <lineage>
        <taxon>Bacteria</taxon>
        <taxon>Pseudomonadati</taxon>
        <taxon>Pseudomonadota</taxon>
        <taxon>Gammaproteobacteria</taxon>
        <taxon>Moraxellales</taxon>
        <taxon>Moraxellaceae</taxon>
        <taxon>Acinetobacter</taxon>
    </lineage>
</organism>
<evidence type="ECO:0000313" key="2">
    <source>
        <dbReference type="Proteomes" id="UP000292110"/>
    </source>
</evidence>
<dbReference type="EMBL" id="SGIM01000018">
    <property type="protein sequence ID" value="RZF49561.1"/>
    <property type="molecule type" value="Genomic_DNA"/>
</dbReference>
<accession>A0A4Q6XER7</accession>
<protein>
    <submittedName>
        <fullName evidence="1">Uncharacterized protein</fullName>
    </submittedName>
</protein>
<dbReference type="RefSeq" id="WP_130163143.1">
    <property type="nucleotide sequence ID" value="NZ_SGIM01000018.1"/>
</dbReference>
<dbReference type="AlphaFoldDB" id="A0A4Q6XER7"/>
<gene>
    <name evidence="1" type="ORF">EXE30_15300</name>
</gene>
<proteinExistence type="predicted"/>
<sequence length="106" mass="12801">MKIYEMIFQKGLDERISIFCESNSISSRRYFIQLMREEIDLELKNFKDSRVDGSSSDMLFLFEEIYKESHFHLDVMEDFFIEKGIAKFCENVFLGVEERKVFRVEE</sequence>
<dbReference type="Proteomes" id="UP000292110">
    <property type="component" value="Unassembled WGS sequence"/>
</dbReference>
<reference evidence="1 2" key="1">
    <citation type="submission" date="2019-02" db="EMBL/GenBank/DDBJ databases">
        <title>The draft genome of Acinetobacter halotolerans strain JCM 31009.</title>
        <authorList>
            <person name="Qin J."/>
            <person name="Feng Y."/>
            <person name="Nemec A."/>
            <person name="Zong Z."/>
        </authorList>
    </citation>
    <scope>NUCLEOTIDE SEQUENCE [LARGE SCALE GENOMIC DNA]</scope>
    <source>
        <strain evidence="1 2">JCM 31009</strain>
    </source>
</reference>
<keyword evidence="2" id="KW-1185">Reference proteome</keyword>